<sequence>MSKKSQALFILIVLALAVSLSVVYLYGRISADESVPGGKIVSSKTTQSELNGDGRAEQIEINKYQNGERYDFYLLIKKPFYGYETQRLSGFEEEIDFCENPTVGIGNNMSLLCLTGYVGVHSQNIQLIGYDSSIKIIPFRKNDKALLSVYSDAPKFEISDQDSNQPAKVCLMNRNYDLDPLVDTTQDCYYFSEERFIYQED</sequence>
<proteinExistence type="predicted"/>
<dbReference type="AlphaFoldDB" id="A0A1F5E8R4"/>
<protein>
    <submittedName>
        <fullName evidence="1">Uncharacterized protein</fullName>
    </submittedName>
</protein>
<comment type="caution">
    <text evidence="1">The sequence shown here is derived from an EMBL/GenBank/DDBJ whole genome shotgun (WGS) entry which is preliminary data.</text>
</comment>
<gene>
    <name evidence="1" type="ORF">A2215_02025</name>
</gene>
<organism evidence="1 2">
    <name type="scientific">Candidatus Berkelbacteria bacterium RIFOXYA2_FULL_43_10</name>
    <dbReference type="NCBI Taxonomy" id="1797472"/>
    <lineage>
        <taxon>Bacteria</taxon>
        <taxon>Candidatus Berkelbacteria</taxon>
    </lineage>
</organism>
<evidence type="ECO:0000313" key="1">
    <source>
        <dbReference type="EMBL" id="OGD63666.1"/>
    </source>
</evidence>
<name>A0A1F5E8R4_9BACT</name>
<evidence type="ECO:0000313" key="2">
    <source>
        <dbReference type="Proteomes" id="UP000178583"/>
    </source>
</evidence>
<dbReference type="STRING" id="1797472.A2215_02025"/>
<dbReference type="EMBL" id="MEZY01000032">
    <property type="protein sequence ID" value="OGD63666.1"/>
    <property type="molecule type" value="Genomic_DNA"/>
</dbReference>
<dbReference type="Proteomes" id="UP000178583">
    <property type="component" value="Unassembled WGS sequence"/>
</dbReference>
<reference evidence="1 2" key="1">
    <citation type="journal article" date="2016" name="Nat. Commun.">
        <title>Thousands of microbial genomes shed light on interconnected biogeochemical processes in an aquifer system.</title>
        <authorList>
            <person name="Anantharaman K."/>
            <person name="Brown C.T."/>
            <person name="Hug L.A."/>
            <person name="Sharon I."/>
            <person name="Castelle C.J."/>
            <person name="Probst A.J."/>
            <person name="Thomas B.C."/>
            <person name="Singh A."/>
            <person name="Wilkins M.J."/>
            <person name="Karaoz U."/>
            <person name="Brodie E.L."/>
            <person name="Williams K.H."/>
            <person name="Hubbard S.S."/>
            <person name="Banfield J.F."/>
        </authorList>
    </citation>
    <scope>NUCLEOTIDE SEQUENCE [LARGE SCALE GENOMIC DNA]</scope>
</reference>
<accession>A0A1F5E8R4</accession>